<evidence type="ECO:0000313" key="11">
    <source>
        <dbReference type="Proteomes" id="UP000602647"/>
    </source>
</evidence>
<dbReference type="Pfam" id="PF00664">
    <property type="entry name" value="ABC_membrane"/>
    <property type="match status" value="1"/>
</dbReference>
<dbReference type="PANTHER" id="PTHR43394">
    <property type="entry name" value="ATP-DEPENDENT PERMEASE MDL1, MITOCHONDRIAL"/>
    <property type="match status" value="1"/>
</dbReference>
<reference evidence="10" key="1">
    <citation type="submission" date="2020-08" db="EMBL/GenBank/DDBJ databases">
        <title>Genome public.</title>
        <authorList>
            <person name="Liu C."/>
            <person name="Sun Q."/>
        </authorList>
    </citation>
    <scope>NUCLEOTIDE SEQUENCE</scope>
    <source>
        <strain evidence="10">BX12</strain>
    </source>
</reference>
<feature type="domain" description="ABC transmembrane type-1" evidence="9">
    <location>
        <begin position="33"/>
        <end position="315"/>
    </location>
</feature>
<dbReference type="Proteomes" id="UP000602647">
    <property type="component" value="Unassembled WGS sequence"/>
</dbReference>
<dbReference type="SMART" id="SM00382">
    <property type="entry name" value="AAA"/>
    <property type="match status" value="1"/>
</dbReference>
<dbReference type="Gene3D" id="1.20.1560.10">
    <property type="entry name" value="ABC transporter type 1, transmembrane domain"/>
    <property type="match status" value="1"/>
</dbReference>
<dbReference type="InterPro" id="IPR039421">
    <property type="entry name" value="Type_1_exporter"/>
</dbReference>
<organism evidence="10 11">
    <name type="scientific">Zhenpiania hominis</name>
    <dbReference type="NCBI Taxonomy" id="2763644"/>
    <lineage>
        <taxon>Bacteria</taxon>
        <taxon>Bacillati</taxon>
        <taxon>Bacillota</taxon>
        <taxon>Clostridia</taxon>
        <taxon>Peptostreptococcales</taxon>
        <taxon>Anaerovoracaceae</taxon>
        <taxon>Zhenpiania</taxon>
    </lineage>
</organism>
<evidence type="ECO:0000256" key="2">
    <source>
        <dbReference type="ARBA" id="ARBA00022692"/>
    </source>
</evidence>
<evidence type="ECO:0000256" key="4">
    <source>
        <dbReference type="ARBA" id="ARBA00022840"/>
    </source>
</evidence>
<comment type="caution">
    <text evidence="10">The sequence shown here is derived from an EMBL/GenBank/DDBJ whole genome shotgun (WGS) entry which is preliminary data.</text>
</comment>
<evidence type="ECO:0000256" key="5">
    <source>
        <dbReference type="ARBA" id="ARBA00022989"/>
    </source>
</evidence>
<dbReference type="PROSITE" id="PS50893">
    <property type="entry name" value="ABC_TRANSPORTER_2"/>
    <property type="match status" value="1"/>
</dbReference>
<evidence type="ECO:0000256" key="3">
    <source>
        <dbReference type="ARBA" id="ARBA00022741"/>
    </source>
</evidence>
<dbReference type="PROSITE" id="PS00211">
    <property type="entry name" value="ABC_TRANSPORTER_1"/>
    <property type="match status" value="1"/>
</dbReference>
<dbReference type="GO" id="GO:0005886">
    <property type="term" value="C:plasma membrane"/>
    <property type="evidence" value="ECO:0007669"/>
    <property type="project" value="UniProtKB-SubCell"/>
</dbReference>
<dbReference type="SUPFAM" id="SSF52540">
    <property type="entry name" value="P-loop containing nucleoside triphosphate hydrolases"/>
    <property type="match status" value="1"/>
</dbReference>
<dbReference type="PANTHER" id="PTHR43394:SF1">
    <property type="entry name" value="ATP-BINDING CASSETTE SUB-FAMILY B MEMBER 10, MITOCHONDRIAL"/>
    <property type="match status" value="1"/>
</dbReference>
<dbReference type="FunFam" id="3.40.50.300:FF:000218">
    <property type="entry name" value="Multidrug ABC transporter ATP-binding protein"/>
    <property type="match status" value="1"/>
</dbReference>
<evidence type="ECO:0000256" key="1">
    <source>
        <dbReference type="ARBA" id="ARBA00004651"/>
    </source>
</evidence>
<evidence type="ECO:0000256" key="6">
    <source>
        <dbReference type="ARBA" id="ARBA00023136"/>
    </source>
</evidence>
<dbReference type="InterPro" id="IPR036640">
    <property type="entry name" value="ABC1_TM_sf"/>
</dbReference>
<keyword evidence="4 10" id="KW-0067">ATP-binding</keyword>
<keyword evidence="3" id="KW-0547">Nucleotide-binding</keyword>
<dbReference type="InterPro" id="IPR003593">
    <property type="entry name" value="AAA+_ATPase"/>
</dbReference>
<proteinExistence type="predicted"/>
<dbReference type="Pfam" id="PF00005">
    <property type="entry name" value="ABC_tran"/>
    <property type="match status" value="1"/>
</dbReference>
<dbReference type="CDD" id="cd03251">
    <property type="entry name" value="ABCC_MsbA"/>
    <property type="match status" value="1"/>
</dbReference>
<feature type="domain" description="ABC transporter" evidence="8">
    <location>
        <begin position="349"/>
        <end position="584"/>
    </location>
</feature>
<dbReference type="InterPro" id="IPR011527">
    <property type="entry name" value="ABC1_TM_dom"/>
</dbReference>
<dbReference type="PROSITE" id="PS50929">
    <property type="entry name" value="ABC_TM1F"/>
    <property type="match status" value="1"/>
</dbReference>
<dbReference type="InterPro" id="IPR003439">
    <property type="entry name" value="ABC_transporter-like_ATP-bd"/>
</dbReference>
<dbReference type="SUPFAM" id="SSF90123">
    <property type="entry name" value="ABC transporter transmembrane region"/>
    <property type="match status" value="1"/>
</dbReference>
<dbReference type="GO" id="GO:0015421">
    <property type="term" value="F:ABC-type oligopeptide transporter activity"/>
    <property type="evidence" value="ECO:0007669"/>
    <property type="project" value="TreeGrafter"/>
</dbReference>
<evidence type="ECO:0000313" key="10">
    <source>
        <dbReference type="EMBL" id="MBC6678928.1"/>
    </source>
</evidence>
<protein>
    <submittedName>
        <fullName evidence="10">ABC transporter ATP-binding protein</fullName>
    </submittedName>
</protein>
<evidence type="ECO:0000259" key="8">
    <source>
        <dbReference type="PROSITE" id="PS50893"/>
    </source>
</evidence>
<comment type="subcellular location">
    <subcellularLocation>
        <location evidence="1">Cell membrane</location>
        <topology evidence="1">Multi-pass membrane protein</topology>
    </subcellularLocation>
</comment>
<dbReference type="GO" id="GO:0005524">
    <property type="term" value="F:ATP binding"/>
    <property type="evidence" value="ECO:0007669"/>
    <property type="project" value="UniProtKB-KW"/>
</dbReference>
<keyword evidence="2 7" id="KW-0812">Transmembrane</keyword>
<name>A0A923SV19_9FIRM</name>
<feature type="transmembrane region" description="Helical" evidence="7">
    <location>
        <begin position="28"/>
        <end position="52"/>
    </location>
</feature>
<dbReference type="InterPro" id="IPR027417">
    <property type="entry name" value="P-loop_NTPase"/>
</dbReference>
<dbReference type="Gene3D" id="3.40.50.300">
    <property type="entry name" value="P-loop containing nucleotide triphosphate hydrolases"/>
    <property type="match status" value="1"/>
</dbReference>
<feature type="transmembrane region" description="Helical" evidence="7">
    <location>
        <begin position="158"/>
        <end position="186"/>
    </location>
</feature>
<feature type="transmembrane region" description="Helical" evidence="7">
    <location>
        <begin position="64"/>
        <end position="82"/>
    </location>
</feature>
<evidence type="ECO:0000256" key="7">
    <source>
        <dbReference type="SAM" id="Phobius"/>
    </source>
</evidence>
<dbReference type="AlphaFoldDB" id="A0A923SV19"/>
<dbReference type="InterPro" id="IPR017871">
    <property type="entry name" value="ABC_transporter-like_CS"/>
</dbReference>
<dbReference type="EMBL" id="JACRYT010000002">
    <property type="protein sequence ID" value="MBC6678928.1"/>
    <property type="molecule type" value="Genomic_DNA"/>
</dbReference>
<dbReference type="GO" id="GO:0016887">
    <property type="term" value="F:ATP hydrolysis activity"/>
    <property type="evidence" value="ECO:0007669"/>
    <property type="project" value="InterPro"/>
</dbReference>
<sequence length="594" mass="66991">MKENAINTRKTSYLIKRFLPYFKKYKGILAMDLFCAALTSICDLVLPMIVRYLTDIAATDVSQLTVRLILSVGALYLVLRVIDLIANYYMANIGHVMGAKIETDMRKDLFEHLQDLSYSYYNNTKVGQLMARITSDLFDVTEFAHHCPEEYFIAALKIVVSFCILCSVNVWLTVLIFAIIPFMIFFAMKFNTKMRTAFKKSRNQLGEINAQVEDSLLGVRVVKSFANEEIEERKFEEGNQGFLNIKKEMYRYMAGFQSTTRLFDGIMYIAVVVAGSLFMMEGSITAADLMAYLLYVVMLLNSVRRIVEFTEQFQRGMTGIERFIEVMDEEVEIQDAPDAKELDSIKGEIIFDHASFRYNDSDEDVLTSIDLKIEAGENVALVGPSGAGKTTLCNLIPRFFDVTDGRILIDGTDIRDVTAHSLRSQIGMVQQDVYLFSGTVYDNIEYGKPGASREEIQEAAKLAGAHEFITQLADGYDTFVGERGVKLSGGQKQRISIARVFLKNPPILILDEATSALDNESERIIQESLEKLAKGRTTLTIAHRLTTIRDAKTILVLTEEGIQEQGSHEELMAKGGLYSRLYQLYTADEEIIGM</sequence>
<dbReference type="RefSeq" id="WP_187302054.1">
    <property type="nucleotide sequence ID" value="NZ_JACRYT010000002.1"/>
</dbReference>
<dbReference type="CDD" id="cd18549">
    <property type="entry name" value="ABC_6TM_YwjA_like"/>
    <property type="match status" value="1"/>
</dbReference>
<keyword evidence="6 7" id="KW-0472">Membrane</keyword>
<accession>A0A923SV19</accession>
<keyword evidence="11" id="KW-1185">Reference proteome</keyword>
<keyword evidence="5 7" id="KW-1133">Transmembrane helix</keyword>
<gene>
    <name evidence="10" type="ORF">H9L42_03690</name>
</gene>
<evidence type="ECO:0000259" key="9">
    <source>
        <dbReference type="PROSITE" id="PS50929"/>
    </source>
</evidence>